<name>B1TD52_9BURK</name>
<dbReference type="PATRIC" id="fig|396597.7.peg.1865"/>
<protein>
    <submittedName>
        <fullName evidence="1">ABC-type nitrate/sulfonate/bicarbonate transport systems periplasmic components-like protein</fullName>
    </submittedName>
</protein>
<gene>
    <name evidence="1" type="ORF">BamMEX5DRAFT_5718</name>
</gene>
<proteinExistence type="predicted"/>
<evidence type="ECO:0000313" key="1">
    <source>
        <dbReference type="EMBL" id="EDT38513.1"/>
    </source>
</evidence>
<organism evidence="1 2">
    <name type="scientific">Burkholderia ambifaria MEX-5</name>
    <dbReference type="NCBI Taxonomy" id="396597"/>
    <lineage>
        <taxon>Bacteria</taxon>
        <taxon>Pseudomonadati</taxon>
        <taxon>Pseudomonadota</taxon>
        <taxon>Betaproteobacteria</taxon>
        <taxon>Burkholderiales</taxon>
        <taxon>Burkholderiaceae</taxon>
        <taxon>Burkholderia</taxon>
        <taxon>Burkholderia cepacia complex</taxon>
    </lineage>
</organism>
<reference evidence="1 2" key="1">
    <citation type="submission" date="2008-03" db="EMBL/GenBank/DDBJ databases">
        <title>Sequencing of the draft genome and assembly of Burkholderia ambifaria MEX-5.</title>
        <authorList>
            <consortium name="US DOE Joint Genome Institute (JGI-PGF)"/>
            <person name="Copeland A."/>
            <person name="Lucas S."/>
            <person name="Lapidus A."/>
            <person name="Glavina del Rio T."/>
            <person name="Dalin E."/>
            <person name="Tice H."/>
            <person name="Bruce D."/>
            <person name="Goodwin L."/>
            <person name="Pitluck S."/>
            <person name="Larimer F."/>
            <person name="Land M.L."/>
            <person name="Hauser L."/>
            <person name="Tiedje J."/>
            <person name="Richardson P."/>
        </authorList>
    </citation>
    <scope>NUCLEOTIDE SEQUENCE [LARGE SCALE GENOMIC DNA]</scope>
    <source>
        <strain evidence="1 2">MEX-5</strain>
    </source>
</reference>
<accession>B1TD52</accession>
<dbReference type="Proteomes" id="UP000004814">
    <property type="component" value="Unassembled WGS sequence"/>
</dbReference>
<dbReference type="AlphaFoldDB" id="B1TD52"/>
<comment type="caution">
    <text evidence="1">The sequence shown here is derived from an EMBL/GenBank/DDBJ whole genome shotgun (WGS) entry which is preliminary data.</text>
</comment>
<sequence>MLDGAHDDAGIAAAIAQTALYDAAVAEGGSTGA</sequence>
<dbReference type="EMBL" id="ABLK01000277">
    <property type="protein sequence ID" value="EDT38513.1"/>
    <property type="molecule type" value="Genomic_DNA"/>
</dbReference>
<evidence type="ECO:0000313" key="2">
    <source>
        <dbReference type="Proteomes" id="UP000004814"/>
    </source>
</evidence>